<evidence type="ECO:0000256" key="1">
    <source>
        <dbReference type="ARBA" id="ARBA00010426"/>
    </source>
</evidence>
<dbReference type="STRING" id="326424.FRAAL2518"/>
<dbReference type="PANTHER" id="PTHR30137:SF16">
    <property type="entry name" value="BLL0895 PROTEIN"/>
    <property type="match status" value="1"/>
</dbReference>
<keyword evidence="3" id="KW-0560">Oxidoreductase</keyword>
<dbReference type="GO" id="GO:0004497">
    <property type="term" value="F:monooxygenase activity"/>
    <property type="evidence" value="ECO:0007669"/>
    <property type="project" value="UniProtKB-KW"/>
</dbReference>
<dbReference type="Gene3D" id="3.20.20.30">
    <property type="entry name" value="Luciferase-like domain"/>
    <property type="match status" value="1"/>
</dbReference>
<dbReference type="InterPro" id="IPR011251">
    <property type="entry name" value="Luciferase-like_dom"/>
</dbReference>
<proteinExistence type="inferred from homology"/>
<evidence type="ECO:0000313" key="6">
    <source>
        <dbReference type="EMBL" id="CAJ61165.1"/>
    </source>
</evidence>
<comment type="similarity">
    <text evidence="1">Belongs to the bacterial luciferase oxidoreductase family.</text>
</comment>
<reference evidence="6 7" key="1">
    <citation type="journal article" date="2007" name="Genome Res.">
        <title>Genome characteristics of facultatively symbiotic Frankia sp. strains reflect host range and host plant biogeography.</title>
        <authorList>
            <person name="Normand P."/>
            <person name="Lapierre P."/>
            <person name="Tisa L.S."/>
            <person name="Gogarten J.P."/>
            <person name="Alloisio N."/>
            <person name="Bagnarol E."/>
            <person name="Bassi C.A."/>
            <person name="Berry A.M."/>
            <person name="Bickhart D.M."/>
            <person name="Choisne N."/>
            <person name="Couloux A."/>
            <person name="Cournoyer B."/>
            <person name="Cruveiller S."/>
            <person name="Daubin V."/>
            <person name="Demange N."/>
            <person name="Francino M.P."/>
            <person name="Goltsman E."/>
            <person name="Huang Y."/>
            <person name="Kopp O.R."/>
            <person name="Labarre L."/>
            <person name="Lapidus A."/>
            <person name="Lavire C."/>
            <person name="Marechal J."/>
            <person name="Martinez M."/>
            <person name="Mastronunzio J.E."/>
            <person name="Mullin B.C."/>
            <person name="Niemann J."/>
            <person name="Pujic P."/>
            <person name="Rawnsley T."/>
            <person name="Rouy Z."/>
            <person name="Schenowitz C."/>
            <person name="Sellstedt A."/>
            <person name="Tavares F."/>
            <person name="Tomkins J.P."/>
            <person name="Vallenet D."/>
            <person name="Valverde C."/>
            <person name="Wall L.G."/>
            <person name="Wang Y."/>
            <person name="Medigue C."/>
            <person name="Benson D.R."/>
        </authorList>
    </citation>
    <scope>NUCLEOTIDE SEQUENCE [LARGE SCALE GENOMIC DNA]</scope>
    <source>
        <strain evidence="7">DSM 45986 / CECT 9034 / ACN14a</strain>
    </source>
</reference>
<dbReference type="InterPro" id="IPR050766">
    <property type="entry name" value="Bact_Lucif_Oxidored"/>
</dbReference>
<organism evidence="6 7">
    <name type="scientific">Frankia alni (strain DSM 45986 / CECT 9034 / ACN14a)</name>
    <dbReference type="NCBI Taxonomy" id="326424"/>
    <lineage>
        <taxon>Bacteria</taxon>
        <taxon>Bacillati</taxon>
        <taxon>Actinomycetota</taxon>
        <taxon>Actinomycetes</taxon>
        <taxon>Frankiales</taxon>
        <taxon>Frankiaceae</taxon>
        <taxon>Frankia</taxon>
    </lineage>
</organism>
<evidence type="ECO:0000256" key="4">
    <source>
        <dbReference type="ARBA" id="ARBA00023033"/>
    </source>
</evidence>
<dbReference type="Pfam" id="PF00296">
    <property type="entry name" value="Bac_luciferase"/>
    <property type="match status" value="1"/>
</dbReference>
<dbReference type="eggNOG" id="COG2141">
    <property type="taxonomic scope" value="Bacteria"/>
</dbReference>
<feature type="domain" description="Luciferase-like" evidence="5">
    <location>
        <begin position="6"/>
        <end position="318"/>
    </location>
</feature>
<gene>
    <name evidence="6" type="ordered locus">FRAAL2518</name>
</gene>
<dbReference type="PANTHER" id="PTHR30137">
    <property type="entry name" value="LUCIFERASE-LIKE MONOOXYGENASE"/>
    <property type="match status" value="1"/>
</dbReference>
<dbReference type="Proteomes" id="UP000000657">
    <property type="component" value="Chromosome"/>
</dbReference>
<dbReference type="GO" id="GO:0016705">
    <property type="term" value="F:oxidoreductase activity, acting on paired donors, with incorporation or reduction of molecular oxygen"/>
    <property type="evidence" value="ECO:0007669"/>
    <property type="project" value="InterPro"/>
</dbReference>
<evidence type="ECO:0000259" key="5">
    <source>
        <dbReference type="Pfam" id="PF00296"/>
    </source>
</evidence>
<evidence type="ECO:0000256" key="3">
    <source>
        <dbReference type="ARBA" id="ARBA00023002"/>
    </source>
</evidence>
<dbReference type="EMBL" id="CT573213">
    <property type="protein sequence ID" value="CAJ61165.1"/>
    <property type="molecule type" value="Genomic_DNA"/>
</dbReference>
<keyword evidence="7" id="KW-1185">Reference proteome</keyword>
<keyword evidence="4 6" id="KW-0503">Monooxygenase</keyword>
<dbReference type="HOGENOM" id="CLU_027853_3_3_11"/>
<dbReference type="AlphaFoldDB" id="Q0RMT2"/>
<evidence type="ECO:0000256" key="2">
    <source>
        <dbReference type="ARBA" id="ARBA00022630"/>
    </source>
</evidence>
<sequence length="356" mass="39890">MHAAMFQTPFMPPTRSARETFTWAVEQAVVCDQAGLSEYWIGEHATQAWESIPNPELVIAAAALQTEQIRLAPGAHLLPYHHPATLAVQIAYLTQVTQGRYILGIGAGAFPEDAALRGLKDLTENHRMVTESLEIMRRVWRKEPFQFEGDYWRAGYPEAPEGHPLRDVGLYNGTIEIGLTGLSPNSPSLRFAGQNGYLPLSIYSGDDFLRNHWETYSTAAQEKGRIVDRSVHHVVRDVFIADTDKEARRWAIEGGMGKAWQEYVLPRYHNYGILETMIKNPGMSADDVDLDYLADNVWIVGSPETAVEKLEEAFAATGGWGTIMMYGYDYIDNPEPWNHSIELLSREVAPKVSLPA</sequence>
<dbReference type="SUPFAM" id="SSF51679">
    <property type="entry name" value="Bacterial luciferase-like"/>
    <property type="match status" value="1"/>
</dbReference>
<dbReference type="KEGG" id="fal:FRAAL2518"/>
<dbReference type="OrthoDB" id="7903015at2"/>
<evidence type="ECO:0000313" key="7">
    <source>
        <dbReference type="Proteomes" id="UP000000657"/>
    </source>
</evidence>
<dbReference type="InterPro" id="IPR036661">
    <property type="entry name" value="Luciferase-like_sf"/>
</dbReference>
<dbReference type="GO" id="GO:0005829">
    <property type="term" value="C:cytosol"/>
    <property type="evidence" value="ECO:0007669"/>
    <property type="project" value="TreeGrafter"/>
</dbReference>
<protein>
    <submittedName>
        <fullName evidence="6">Monooxygenase</fullName>
    </submittedName>
</protein>
<keyword evidence="2" id="KW-0285">Flavoprotein</keyword>
<accession>Q0RMT2</accession>
<name>Q0RMT2_FRAAA</name>